<gene>
    <name evidence="1" type="ORF">RCOM_0733330</name>
</gene>
<protein>
    <submittedName>
        <fullName evidence="1">Uncharacterized protein</fullName>
    </submittedName>
</protein>
<dbReference type="EMBL" id="EQ973857">
    <property type="protein sequence ID" value="EEF41938.1"/>
    <property type="molecule type" value="Genomic_DNA"/>
</dbReference>
<accession>B9S3F6</accession>
<name>B9S3F6_RICCO</name>
<dbReference type="AlphaFoldDB" id="B9S3F6"/>
<dbReference type="InParanoid" id="B9S3F6"/>
<dbReference type="Proteomes" id="UP000008311">
    <property type="component" value="Unassembled WGS sequence"/>
</dbReference>
<reference evidence="2" key="1">
    <citation type="journal article" date="2010" name="Nat. Biotechnol.">
        <title>Draft genome sequence of the oilseed species Ricinus communis.</title>
        <authorList>
            <person name="Chan A.P."/>
            <person name="Crabtree J."/>
            <person name="Zhao Q."/>
            <person name="Lorenzi H."/>
            <person name="Orvis J."/>
            <person name="Puiu D."/>
            <person name="Melake-Berhan A."/>
            <person name="Jones K.M."/>
            <person name="Redman J."/>
            <person name="Chen G."/>
            <person name="Cahoon E.B."/>
            <person name="Gedil M."/>
            <person name="Stanke M."/>
            <person name="Haas B.J."/>
            <person name="Wortman J.R."/>
            <person name="Fraser-Liggett C.M."/>
            <person name="Ravel J."/>
            <person name="Rabinowicz P.D."/>
        </authorList>
    </citation>
    <scope>NUCLEOTIDE SEQUENCE [LARGE SCALE GENOMIC DNA]</scope>
    <source>
        <strain evidence="2">cv. Hale</strain>
    </source>
</reference>
<evidence type="ECO:0000313" key="1">
    <source>
        <dbReference type="EMBL" id="EEF41938.1"/>
    </source>
</evidence>
<organism evidence="1 2">
    <name type="scientific">Ricinus communis</name>
    <name type="common">Castor bean</name>
    <dbReference type="NCBI Taxonomy" id="3988"/>
    <lineage>
        <taxon>Eukaryota</taxon>
        <taxon>Viridiplantae</taxon>
        <taxon>Streptophyta</taxon>
        <taxon>Embryophyta</taxon>
        <taxon>Tracheophyta</taxon>
        <taxon>Spermatophyta</taxon>
        <taxon>Magnoliopsida</taxon>
        <taxon>eudicotyledons</taxon>
        <taxon>Gunneridae</taxon>
        <taxon>Pentapetalae</taxon>
        <taxon>rosids</taxon>
        <taxon>fabids</taxon>
        <taxon>Malpighiales</taxon>
        <taxon>Euphorbiaceae</taxon>
        <taxon>Acalyphoideae</taxon>
        <taxon>Acalypheae</taxon>
        <taxon>Ricinus</taxon>
    </lineage>
</organism>
<sequence length="64" mass="7015">MQSAPSGKDQKGLNKLKFSISISIIHPRQQHIMKAVMLVFNPREGAQLVEGFCGAQLSDHCCSC</sequence>
<evidence type="ECO:0000313" key="2">
    <source>
        <dbReference type="Proteomes" id="UP000008311"/>
    </source>
</evidence>
<proteinExistence type="predicted"/>
<keyword evidence="2" id="KW-1185">Reference proteome</keyword>